<feature type="transmembrane region" description="Helical" evidence="1">
    <location>
        <begin position="6"/>
        <end position="28"/>
    </location>
</feature>
<dbReference type="NCBIfam" id="TIGR02281">
    <property type="entry name" value="clan_AA_DTGA"/>
    <property type="match status" value="1"/>
</dbReference>
<dbReference type="CDD" id="cd05483">
    <property type="entry name" value="retropepsin_like_bacteria"/>
    <property type="match status" value="1"/>
</dbReference>
<dbReference type="InterPro" id="IPR034122">
    <property type="entry name" value="Retropepsin-like_bacterial"/>
</dbReference>
<sequence length="231" mass="25379">MQGKRWLVWAIVIVGGISIMSLLGSQMGGALDDEHTRMRLVYLVGLLVLIGGSLFVRLRYDTGRTISQLAIWVAIFAGLILVYSFRFEFGALGDRLRGELMPLDGRLEGPTSISYPVAENGHFLVRATLDGVPIDFTVDTGATEIVLSPRAAERLGFDLDRLSFTKVAQTANGLVRGAPIEIGELTLGPIVMRNLPATVNEADMPDSLLGMEFLHRLRAWRVENGRLTLEQ</sequence>
<keyword evidence="1" id="KW-0812">Transmembrane</keyword>
<feature type="transmembrane region" description="Helical" evidence="1">
    <location>
        <begin position="66"/>
        <end position="85"/>
    </location>
</feature>
<dbReference type="Proteomes" id="UP000295783">
    <property type="component" value="Unassembled WGS sequence"/>
</dbReference>
<keyword evidence="1" id="KW-0472">Membrane</keyword>
<dbReference type="GO" id="GO:0004190">
    <property type="term" value="F:aspartic-type endopeptidase activity"/>
    <property type="evidence" value="ECO:0007669"/>
    <property type="project" value="InterPro"/>
</dbReference>
<dbReference type="Pfam" id="PF13975">
    <property type="entry name" value="gag-asp_proteas"/>
    <property type="match status" value="1"/>
</dbReference>
<dbReference type="InterPro" id="IPR011969">
    <property type="entry name" value="Clan_AA_Asp_peptidase_C"/>
</dbReference>
<keyword evidence="1" id="KW-1133">Transmembrane helix</keyword>
<dbReference type="AlphaFoldDB" id="A0A4R6WKZ8"/>
<keyword evidence="2" id="KW-0645">Protease</keyword>
<dbReference type="PROSITE" id="PS00141">
    <property type="entry name" value="ASP_PROTEASE"/>
    <property type="match status" value="1"/>
</dbReference>
<dbReference type="OrthoDB" id="7595324at2"/>
<feature type="transmembrane region" description="Helical" evidence="1">
    <location>
        <begin position="40"/>
        <end position="60"/>
    </location>
</feature>
<dbReference type="InterPro" id="IPR021109">
    <property type="entry name" value="Peptidase_aspartic_dom_sf"/>
</dbReference>
<evidence type="ECO:0000313" key="3">
    <source>
        <dbReference type="Proteomes" id="UP000295783"/>
    </source>
</evidence>
<evidence type="ECO:0000313" key="2">
    <source>
        <dbReference type="EMBL" id="TDQ81372.1"/>
    </source>
</evidence>
<dbReference type="EMBL" id="SNYW01000009">
    <property type="protein sequence ID" value="TDQ81372.1"/>
    <property type="molecule type" value="Genomic_DNA"/>
</dbReference>
<dbReference type="InterPro" id="IPR001969">
    <property type="entry name" value="Aspartic_peptidase_AS"/>
</dbReference>
<evidence type="ECO:0000256" key="1">
    <source>
        <dbReference type="SAM" id="Phobius"/>
    </source>
</evidence>
<organism evidence="2 3">
    <name type="scientific">Dongia mobilis</name>
    <dbReference type="NCBI Taxonomy" id="578943"/>
    <lineage>
        <taxon>Bacteria</taxon>
        <taxon>Pseudomonadati</taxon>
        <taxon>Pseudomonadota</taxon>
        <taxon>Alphaproteobacteria</taxon>
        <taxon>Rhodospirillales</taxon>
        <taxon>Dongiaceae</taxon>
        <taxon>Dongia</taxon>
    </lineage>
</organism>
<dbReference type="SUPFAM" id="SSF50630">
    <property type="entry name" value="Acid proteases"/>
    <property type="match status" value="1"/>
</dbReference>
<keyword evidence="2" id="KW-0378">Hydrolase</keyword>
<reference evidence="2 3" key="1">
    <citation type="submission" date="2019-03" db="EMBL/GenBank/DDBJ databases">
        <title>Genomic Encyclopedia of Type Strains, Phase III (KMG-III): the genomes of soil and plant-associated and newly described type strains.</title>
        <authorList>
            <person name="Whitman W."/>
        </authorList>
    </citation>
    <scope>NUCLEOTIDE SEQUENCE [LARGE SCALE GENOMIC DNA]</scope>
    <source>
        <strain evidence="2 3">CGMCC 1.7660</strain>
    </source>
</reference>
<proteinExistence type="predicted"/>
<gene>
    <name evidence="2" type="ORF">A8950_2440</name>
</gene>
<dbReference type="RefSeq" id="WP_133613929.1">
    <property type="nucleotide sequence ID" value="NZ_SNYW01000009.1"/>
</dbReference>
<keyword evidence="3" id="KW-1185">Reference proteome</keyword>
<dbReference type="GO" id="GO:0006508">
    <property type="term" value="P:proteolysis"/>
    <property type="evidence" value="ECO:0007669"/>
    <property type="project" value="UniProtKB-KW"/>
</dbReference>
<comment type="caution">
    <text evidence="2">The sequence shown here is derived from an EMBL/GenBank/DDBJ whole genome shotgun (WGS) entry which is preliminary data.</text>
</comment>
<accession>A0A4R6WKZ8</accession>
<dbReference type="Gene3D" id="2.40.70.10">
    <property type="entry name" value="Acid Proteases"/>
    <property type="match status" value="1"/>
</dbReference>
<protein>
    <submittedName>
        <fullName evidence="2">Aspartyl protease family protein</fullName>
    </submittedName>
</protein>
<name>A0A4R6WKZ8_9PROT</name>